<keyword evidence="3" id="KW-1133">Transmembrane helix</keyword>
<keyword evidence="3" id="KW-0472">Membrane</keyword>
<dbReference type="Gene3D" id="1.10.10.1320">
    <property type="entry name" value="Anti-sigma factor, zinc-finger domain"/>
    <property type="match status" value="1"/>
</dbReference>
<evidence type="ECO:0000259" key="4">
    <source>
        <dbReference type="Pfam" id="PF13490"/>
    </source>
</evidence>
<gene>
    <name evidence="5" type="ORF">ACFSW5_20585</name>
</gene>
<feature type="domain" description="Putative zinc-finger" evidence="4">
    <location>
        <begin position="19"/>
        <end position="47"/>
    </location>
</feature>
<accession>A0ABW5R1R5</accession>
<keyword evidence="6" id="KW-1185">Reference proteome</keyword>
<comment type="caution">
    <text evidence="5">The sequence shown here is derived from an EMBL/GenBank/DDBJ whole genome shotgun (WGS) entry which is preliminary data.</text>
</comment>
<dbReference type="EMBL" id="JBHUMY010000031">
    <property type="protein sequence ID" value="MFD2662659.1"/>
    <property type="molecule type" value="Genomic_DNA"/>
</dbReference>
<evidence type="ECO:0000256" key="2">
    <source>
        <dbReference type="ARBA" id="ARBA00024438"/>
    </source>
</evidence>
<evidence type="ECO:0000313" key="6">
    <source>
        <dbReference type="Proteomes" id="UP001597493"/>
    </source>
</evidence>
<name>A0ABW5R1R5_9BACL</name>
<sequence length="193" mass="21111">MKDWQDRMEASGGSHIGRRAMDIYVAGGMDERERERVEAHLSVCDRCLSVYMEALDAGAAPAERPSGRQGRGAVYAADSAMPDIDGIAKRVIGMLEAERPSGGALPKSKRERRGRARWLQHPAAHFAAAAAITLLLIGTGALGGLSERLAIIDHGSVRYFEPQAGRSLEEGWSERMLHRTVSWLDGIEAERFN</sequence>
<comment type="similarity">
    <text evidence="1">Belongs to the zinc-associated anti-sigma factor (ZAS) superfamily. Anti-sigma-W factor family.</text>
</comment>
<organism evidence="5 6">
    <name type="scientific">Paenibacillus thailandensis</name>
    <dbReference type="NCBI Taxonomy" id="393250"/>
    <lineage>
        <taxon>Bacteria</taxon>
        <taxon>Bacillati</taxon>
        <taxon>Bacillota</taxon>
        <taxon>Bacilli</taxon>
        <taxon>Bacillales</taxon>
        <taxon>Paenibacillaceae</taxon>
        <taxon>Paenibacillus</taxon>
    </lineage>
</organism>
<keyword evidence="3" id="KW-0812">Transmembrane</keyword>
<protein>
    <recommendedName>
        <fullName evidence="2">Anti-sigma-W factor RsiW</fullName>
    </recommendedName>
</protein>
<dbReference type="InterPro" id="IPR027383">
    <property type="entry name" value="Znf_put"/>
</dbReference>
<dbReference type="Proteomes" id="UP001597493">
    <property type="component" value="Unassembled WGS sequence"/>
</dbReference>
<dbReference type="InterPro" id="IPR041916">
    <property type="entry name" value="Anti_sigma_zinc_sf"/>
</dbReference>
<feature type="transmembrane region" description="Helical" evidence="3">
    <location>
        <begin position="123"/>
        <end position="145"/>
    </location>
</feature>
<dbReference type="RefSeq" id="WP_379277291.1">
    <property type="nucleotide sequence ID" value="NZ_JBHUGT010000043.1"/>
</dbReference>
<proteinExistence type="inferred from homology"/>
<reference evidence="6" key="1">
    <citation type="journal article" date="2019" name="Int. J. Syst. Evol. Microbiol.">
        <title>The Global Catalogue of Microorganisms (GCM) 10K type strain sequencing project: providing services to taxonomists for standard genome sequencing and annotation.</title>
        <authorList>
            <consortium name="The Broad Institute Genomics Platform"/>
            <consortium name="The Broad Institute Genome Sequencing Center for Infectious Disease"/>
            <person name="Wu L."/>
            <person name="Ma J."/>
        </authorList>
    </citation>
    <scope>NUCLEOTIDE SEQUENCE [LARGE SCALE GENOMIC DNA]</scope>
    <source>
        <strain evidence="6">TISTR 1827</strain>
    </source>
</reference>
<dbReference type="Pfam" id="PF13490">
    <property type="entry name" value="zf-HC2"/>
    <property type="match status" value="1"/>
</dbReference>
<evidence type="ECO:0000256" key="3">
    <source>
        <dbReference type="SAM" id="Phobius"/>
    </source>
</evidence>
<evidence type="ECO:0000313" key="5">
    <source>
        <dbReference type="EMBL" id="MFD2662659.1"/>
    </source>
</evidence>
<evidence type="ECO:0000256" key="1">
    <source>
        <dbReference type="ARBA" id="ARBA00024353"/>
    </source>
</evidence>